<name>A0A9D1UTJ4_9MICC</name>
<gene>
    <name evidence="6" type="ORF">H9871_08245</name>
</gene>
<dbReference type="FunFam" id="3.40.50.720:FF:000301">
    <property type="entry name" value="Hydroxysteroid dehydrogenase like 2"/>
    <property type="match status" value="1"/>
</dbReference>
<comment type="similarity">
    <text evidence="2">Belongs to the short-chain dehydrogenases/reductases (SDR) family.</text>
</comment>
<keyword evidence="5" id="KW-0576">Peroxisome</keyword>
<dbReference type="Gene3D" id="3.40.50.720">
    <property type="entry name" value="NAD(P)-binding Rossmann-like Domain"/>
    <property type="match status" value="1"/>
</dbReference>
<dbReference type="Proteomes" id="UP000824151">
    <property type="component" value="Unassembled WGS sequence"/>
</dbReference>
<organism evidence="6 7">
    <name type="scientific">Candidatus Nesterenkonia stercoripullorum</name>
    <dbReference type="NCBI Taxonomy" id="2838701"/>
    <lineage>
        <taxon>Bacteria</taxon>
        <taxon>Bacillati</taxon>
        <taxon>Actinomycetota</taxon>
        <taxon>Actinomycetes</taxon>
        <taxon>Micrococcales</taxon>
        <taxon>Micrococcaceae</taxon>
        <taxon>Nesterenkonia</taxon>
    </lineage>
</organism>
<dbReference type="AlphaFoldDB" id="A0A9D1UTJ4"/>
<evidence type="ECO:0000256" key="3">
    <source>
        <dbReference type="ARBA" id="ARBA00022857"/>
    </source>
</evidence>
<evidence type="ECO:0000313" key="7">
    <source>
        <dbReference type="Proteomes" id="UP000824151"/>
    </source>
</evidence>
<dbReference type="GO" id="GO:0016491">
    <property type="term" value="F:oxidoreductase activity"/>
    <property type="evidence" value="ECO:0007669"/>
    <property type="project" value="UniProtKB-KW"/>
</dbReference>
<dbReference type="PANTHER" id="PTHR42808">
    <property type="entry name" value="HYDROXYSTEROID DEHYDROGENASE-LIKE PROTEIN 2"/>
    <property type="match status" value="1"/>
</dbReference>
<evidence type="ECO:0000256" key="1">
    <source>
        <dbReference type="ARBA" id="ARBA00004275"/>
    </source>
</evidence>
<dbReference type="InterPro" id="IPR002347">
    <property type="entry name" value="SDR_fam"/>
</dbReference>
<dbReference type="EMBL" id="DXGD01000306">
    <property type="protein sequence ID" value="HIX00121.1"/>
    <property type="molecule type" value="Genomic_DNA"/>
</dbReference>
<evidence type="ECO:0000313" key="6">
    <source>
        <dbReference type="EMBL" id="HIX00121.1"/>
    </source>
</evidence>
<proteinExistence type="inferred from homology"/>
<dbReference type="InterPro" id="IPR051935">
    <property type="entry name" value="HSDL2"/>
</dbReference>
<dbReference type="PRINTS" id="PR00081">
    <property type="entry name" value="GDHRDH"/>
</dbReference>
<accession>A0A9D1UTJ4</accession>
<dbReference type="InterPro" id="IPR036291">
    <property type="entry name" value="NAD(P)-bd_dom_sf"/>
</dbReference>
<dbReference type="SUPFAM" id="SSF51735">
    <property type="entry name" value="NAD(P)-binding Rossmann-fold domains"/>
    <property type="match status" value="1"/>
</dbReference>
<dbReference type="PANTHER" id="PTHR42808:SF3">
    <property type="entry name" value="HYDROXYSTEROID DEHYDROGENASE-LIKE PROTEIN 2"/>
    <property type="match status" value="1"/>
</dbReference>
<evidence type="ECO:0000256" key="4">
    <source>
        <dbReference type="ARBA" id="ARBA00023002"/>
    </source>
</evidence>
<evidence type="ECO:0000256" key="2">
    <source>
        <dbReference type="ARBA" id="ARBA00006484"/>
    </source>
</evidence>
<keyword evidence="3" id="KW-0521">NADP</keyword>
<comment type="caution">
    <text evidence="6">The sequence shown here is derived from an EMBL/GenBank/DDBJ whole genome shotgun (WGS) entry which is preliminary data.</text>
</comment>
<evidence type="ECO:0000256" key="5">
    <source>
        <dbReference type="ARBA" id="ARBA00023140"/>
    </source>
</evidence>
<dbReference type="Pfam" id="PF00106">
    <property type="entry name" value="adh_short"/>
    <property type="match status" value="1"/>
</dbReference>
<comment type="subcellular location">
    <subcellularLocation>
        <location evidence="1">Peroxisome</location>
    </subcellularLocation>
</comment>
<reference evidence="6" key="2">
    <citation type="submission" date="2021-04" db="EMBL/GenBank/DDBJ databases">
        <authorList>
            <person name="Gilroy R."/>
        </authorList>
    </citation>
    <scope>NUCLEOTIDE SEQUENCE</scope>
    <source>
        <strain evidence="6">ChiHejej3B27-3195</strain>
    </source>
</reference>
<reference evidence="6" key="1">
    <citation type="journal article" date="2021" name="PeerJ">
        <title>Extensive microbial diversity within the chicken gut microbiome revealed by metagenomics and culture.</title>
        <authorList>
            <person name="Gilroy R."/>
            <person name="Ravi A."/>
            <person name="Getino M."/>
            <person name="Pursley I."/>
            <person name="Horton D.L."/>
            <person name="Alikhan N.F."/>
            <person name="Baker D."/>
            <person name="Gharbi K."/>
            <person name="Hall N."/>
            <person name="Watson M."/>
            <person name="Adriaenssens E.M."/>
            <person name="Foster-Nyarko E."/>
            <person name="Jarju S."/>
            <person name="Secka A."/>
            <person name="Antonio M."/>
            <person name="Oren A."/>
            <person name="Chaudhuri R.R."/>
            <person name="La Ragione R."/>
            <person name="Hildebrand F."/>
            <person name="Pallen M.J."/>
        </authorList>
    </citation>
    <scope>NUCLEOTIDE SEQUENCE</scope>
    <source>
        <strain evidence="6">ChiHejej3B27-3195</strain>
    </source>
</reference>
<dbReference type="NCBIfam" id="NF006133">
    <property type="entry name" value="PRK08278.1"/>
    <property type="match status" value="1"/>
</dbReference>
<keyword evidence="4" id="KW-0560">Oxidoreductase</keyword>
<protein>
    <submittedName>
        <fullName evidence="6">SDR family oxidoreductase</fullName>
    </submittedName>
</protein>
<sequence length="298" mass="30964">MQGMTHFTASPQLLAAGRDIAGHTVLISGGSRGIGHAIATTLASAGANIVLVAKTDTPHPSLEGTVHSAVADIDAAGEAGRGGRGSAVVGDVRSDEDVQRAVQHAVTTFGGIDHVINNASAINLSSTERIDPKRYDLMQDINARGTFMLSKAAFPELRRSAGAGRDPHILTLSPPLNLDPRWFGEHLAYTMAKYAMSMTTLGFAEELRSDGVQVNSLWPATLIDTAALRAIPGGARMVQGGRSPQIVADAALALILRAAPAPSGGFLTDEEVLAGAGMTELAGYAVDPEAELIPDIFL</sequence>